<feature type="domain" description="Reverse transcriptase" evidence="6">
    <location>
        <begin position="1164"/>
        <end position="1443"/>
    </location>
</feature>
<dbReference type="OrthoDB" id="1432116at2759"/>
<evidence type="ECO:0000256" key="3">
    <source>
        <dbReference type="SAM" id="Coils"/>
    </source>
</evidence>
<keyword evidence="2" id="KW-0863">Zinc-finger</keyword>
<dbReference type="PANTHER" id="PTHR46890:SF48">
    <property type="entry name" value="RNA-DIRECTED DNA POLYMERASE"/>
    <property type="match status" value="1"/>
</dbReference>
<dbReference type="InterPro" id="IPR054722">
    <property type="entry name" value="PolX-like_BBD"/>
</dbReference>
<feature type="region of interest" description="Disordered" evidence="4">
    <location>
        <begin position="440"/>
        <end position="467"/>
    </location>
</feature>
<dbReference type="Gene3D" id="3.60.10.10">
    <property type="entry name" value="Endonuclease/exonuclease/phosphatase"/>
    <property type="match status" value="1"/>
</dbReference>
<feature type="region of interest" description="Disordered" evidence="4">
    <location>
        <begin position="2289"/>
        <end position="2311"/>
    </location>
</feature>
<dbReference type="SMART" id="SM00343">
    <property type="entry name" value="ZnF_C2HC"/>
    <property type="match status" value="1"/>
</dbReference>
<keyword evidence="1" id="KW-0064">Aspartyl protease</keyword>
<dbReference type="InterPro" id="IPR001878">
    <property type="entry name" value="Znf_CCHC"/>
</dbReference>
<dbReference type="SUPFAM" id="SSF57756">
    <property type="entry name" value="Retrovirus zinc finger-like domains"/>
    <property type="match status" value="1"/>
</dbReference>
<keyword evidence="8" id="KW-1185">Reference proteome</keyword>
<dbReference type="PANTHER" id="PTHR46890">
    <property type="entry name" value="NON-LTR RETROLELEMENT REVERSE TRANSCRIPTASE-LIKE PROTEIN-RELATED"/>
    <property type="match status" value="1"/>
</dbReference>
<keyword evidence="2" id="KW-0479">Metal-binding</keyword>
<feature type="region of interest" description="Disordered" evidence="4">
    <location>
        <begin position="1781"/>
        <end position="1809"/>
    </location>
</feature>
<protein>
    <recommendedName>
        <fullName evidence="9">CCHC-type domain-containing protein</fullName>
    </recommendedName>
</protein>
<dbReference type="InterPro" id="IPR036875">
    <property type="entry name" value="Znf_CCHC_sf"/>
</dbReference>
<evidence type="ECO:0000256" key="1">
    <source>
        <dbReference type="ARBA" id="ARBA00022750"/>
    </source>
</evidence>
<dbReference type="CDD" id="cd01650">
    <property type="entry name" value="RT_nLTR_like"/>
    <property type="match status" value="1"/>
</dbReference>
<evidence type="ECO:0000259" key="6">
    <source>
        <dbReference type="PROSITE" id="PS50878"/>
    </source>
</evidence>
<dbReference type="GO" id="GO:0008270">
    <property type="term" value="F:zinc ion binding"/>
    <property type="evidence" value="ECO:0007669"/>
    <property type="project" value="UniProtKB-KW"/>
</dbReference>
<accession>A0A484MQF9</accession>
<dbReference type="PROSITE" id="PS50878">
    <property type="entry name" value="RT_POL"/>
    <property type="match status" value="1"/>
</dbReference>
<evidence type="ECO:0000259" key="5">
    <source>
        <dbReference type="PROSITE" id="PS50158"/>
    </source>
</evidence>
<sequence length="2374" mass="266795">MQIEDLLVQKDLDVVLGDKPEKMSDADWAGLDQKAMSVIRLSLTKNVAFNILKEKTAKEIMEVLCNMYEKPSAANKVFLIRELVNTKMKEGTSVTEHINKLNSILARLLSVGIKFDDEVTAVTGSVGPDGFTFDQIRDLVLGEDVRRKSSGESSGELLHVGRGRRNSRGSGSTNRRRSQSKTRDSSGVTCWKCNEVGHFRNQCPNDKKVNIAEGSASDEEVLLTCCAESSVDSWVIDSGASYHATHSGEELQNLVIGDFGKVRLADDRALEVTGMGDIVLKTPVGFWTLKDVRVVPALKKSLISVRQLDEQGHEVKFRDGQWKVVKGNLVMARGRKSGSLYMVELPSEGLTAPVQKRNKVRFTESRGLNKVVYAREKPRATGQTQDERARKGSRRQSEGCCNRRAEEDYSMYRQSWWMAVDDYQASKWENVGFVLRTRTEHPGQENLTEPAPTSEVGQGGAGMHGQRKDEGWIWVKARRQHKSDIHPVGQVNHPAPSFPYKPIAQRKNSSHPSKHRDTSNKGKNATHQPTEIMAGPHSHHNVDDWESFMPSIEIIQEEQPLLNLVRGDPSALDPSPSKVVEECPFPDLSYLMVEKPMRCMDIIPFISQLDSTPDKKEPFQPTPGSKDDYWTLTHLDCNWENHEQEDQEVENIPILCHSEGEEDDVPFITGKLVPLEVDLNNCSQVSFPIPKPTKAKKQISPPPVVGLLFLKRKHNLDFLCIIEPIVHASQIRSYILSLGFSHHLSSQNNKLWIFWNAQTLSLLSYKEESQVTHCEFSLDYSSTSFVISSVYGSHTEAGRKTLWSNLQNYQPLQNNWIIGGDFNAITSLLESKGKCIPRQQGMEDFLNCINNYRLICPEPKGSIFTWSGVRSQGRTWRRLDRILLNLNTLAFFEEVELFHLPRANSDHKPLLLICNGQCHSGPKPFKFLNVWTHHDSFMDTVKSSWHNTPTSGGMRGLIFKLKNLKIALKEWNSSHFGNIFLKLEEAEKKAAKAQEKFENDPTDHNCEMAQQANAQLIHAVNIEVAYWKQKANIKWLEKGDTNSKTFQAFVKGKRQKLKINHILSSEGKGLFSQEDIKKEAIAHFQKAFSSSPCGIMEPILSNIPAVITLEDNALLTSLPSLEEVRDTIWSLDGDSASGPDGFNGNFFKHCWPIIKQDVLLASQEFFLGLPIPKGYGSTHISLIPKKENPKRFDDFRPISLSTFMSKINTKLVANRLKILLPKIISEEQAAFQKGKSCDDHILLTKEALHHIDKKVFGGNAIIKIDMAKAFDRMDWGYLEHILKGFGFSDLSITILMANLKNTYISILINGEPTGFFKLERGVKQGDPLSPLLFIIGGEGLCRLINHHMSSNFISRFNVGSVPMVSHFIYADDLIIFTKGDIRNLLRIKAILNEYFSASGQDMNNSKSRFYTNKSTKSVQIQKMEEALNIKAGHLPFTYLGSTLCKGNQKSFKGILRLIIPAIITWSLWKARNTSLYEEKLISQISVMQQSFQLIQSWCWINRNRKWIIYDQDFQGLSDCLGSWAGWFGPLGRLRWADNEGLPERVACWGFWVGRAGCRADLVVNGTVPAGATGLRMKSLVSSSRHRMASNNTNGHSINLRYILESQKLSGENFIDWALILRIVLELERKLYILDKETPNAPAANARAAKLASSQKYEDDKRDVKCILASMIPELSPQEHGSVPHDAALERPLPSWLVLLNLIGLIEMLEKLEAPLHPVLAIDLILGALPPEYGQTIVNFYMNKLDMTLAELLKFLTTTEESLGRGKAKHVLMVEDGALAEKGGSRPLAGKRGKGSKNPKPLRRSLKRESRRRRKSLWLFVTIVAKEATGGAIVQSLWQRGKRENSLSPQDLHEVSSVQRERFNLESAMEQLSMRWPLEPITYLFLVVLCCNETMFCLCLQLAGILFLSSALTKQDIPLFWQDLHVSPSKFESMIALLGRRNVSVLFLCQPSVTIRNRTPVVCFEEMYQQDPSLRPDGMIGGVDHSRVLSAVPLRTSITVASSSRASPLKGKKSKAIKGKTRKSLPVTALATGSWRLLRVPAEEVVRLQVLLRESEESASQLTASMAGLEGRLRQSEGRIAEMDVELAEAVSLQRSLQAERDRAVAEKEQAVAERDQAIAEQERAVSDFLQPPAFKEACMEKFADYYDSWIETRAGIKKMGKEGPKWLETGVYHGIQLVLRRVRRVDPSFPPPGVDIPNMHDPDLNDELGENPDYFGMPRREDKDLTTGPSHCFTHVSLQTVPIPTTATVHLSYPFVLGPINLPSPLCCELISPHVNCVNVSMASNNLREVVPSSSQSKAVRRPPPSSSEDAESRTCSWWYRAKRLERRIERLQRLLNYLHGVPQRPTPPVEVAQLAADAIPVGDNHPEESVGSS</sequence>
<proteinExistence type="predicted"/>
<feature type="region of interest" description="Disordered" evidence="4">
    <location>
        <begin position="374"/>
        <end position="400"/>
    </location>
</feature>
<gene>
    <name evidence="7" type="ORF">CCAM_LOCUS31970</name>
</gene>
<evidence type="ECO:0000256" key="4">
    <source>
        <dbReference type="SAM" id="MobiDB-lite"/>
    </source>
</evidence>
<evidence type="ECO:0000313" key="7">
    <source>
        <dbReference type="EMBL" id="VFQ90194.1"/>
    </source>
</evidence>
<dbReference type="GO" id="GO:0004190">
    <property type="term" value="F:aspartic-type endopeptidase activity"/>
    <property type="evidence" value="ECO:0007669"/>
    <property type="project" value="UniProtKB-KW"/>
</dbReference>
<feature type="compositionally biased region" description="Basic residues" evidence="4">
    <location>
        <begin position="1788"/>
        <end position="1809"/>
    </location>
</feature>
<dbReference type="InterPro" id="IPR036691">
    <property type="entry name" value="Endo/exonu/phosph_ase_sf"/>
</dbReference>
<keyword evidence="3" id="KW-0175">Coiled coil</keyword>
<dbReference type="Pfam" id="PF00098">
    <property type="entry name" value="zf-CCHC"/>
    <property type="match status" value="1"/>
</dbReference>
<dbReference type="Proteomes" id="UP000595140">
    <property type="component" value="Unassembled WGS sequence"/>
</dbReference>
<keyword evidence="1" id="KW-0645">Protease</keyword>
<dbReference type="Gene3D" id="4.10.60.10">
    <property type="entry name" value="Zinc finger, CCHC-type"/>
    <property type="match status" value="1"/>
</dbReference>
<dbReference type="InterPro" id="IPR043502">
    <property type="entry name" value="DNA/RNA_pol_sf"/>
</dbReference>
<dbReference type="InterPro" id="IPR052343">
    <property type="entry name" value="Retrotransposon-Effector_Assoc"/>
</dbReference>
<dbReference type="SUPFAM" id="SSF56219">
    <property type="entry name" value="DNase I-like"/>
    <property type="match status" value="1"/>
</dbReference>
<evidence type="ECO:0000313" key="8">
    <source>
        <dbReference type="Proteomes" id="UP000595140"/>
    </source>
</evidence>
<dbReference type="EMBL" id="OOIL02004034">
    <property type="protein sequence ID" value="VFQ90194.1"/>
    <property type="molecule type" value="Genomic_DNA"/>
</dbReference>
<name>A0A484MQF9_9ASTE</name>
<evidence type="ECO:0000256" key="2">
    <source>
        <dbReference type="PROSITE-ProRule" id="PRU00047"/>
    </source>
</evidence>
<feature type="coiled-coil region" evidence="3">
    <location>
        <begin position="2051"/>
        <end position="2120"/>
    </location>
</feature>
<keyword evidence="1" id="KW-0378">Hydrolase</keyword>
<dbReference type="InterPro" id="IPR000477">
    <property type="entry name" value="RT_dom"/>
</dbReference>
<keyword evidence="2" id="KW-0862">Zinc</keyword>
<dbReference type="Pfam" id="PF14223">
    <property type="entry name" value="Retrotran_gag_2"/>
    <property type="match status" value="1"/>
</dbReference>
<dbReference type="PROSITE" id="PS50158">
    <property type="entry name" value="ZF_CCHC"/>
    <property type="match status" value="1"/>
</dbReference>
<feature type="domain" description="CCHC-type" evidence="5">
    <location>
        <begin position="190"/>
        <end position="205"/>
    </location>
</feature>
<organism evidence="7 8">
    <name type="scientific">Cuscuta campestris</name>
    <dbReference type="NCBI Taxonomy" id="132261"/>
    <lineage>
        <taxon>Eukaryota</taxon>
        <taxon>Viridiplantae</taxon>
        <taxon>Streptophyta</taxon>
        <taxon>Embryophyta</taxon>
        <taxon>Tracheophyta</taxon>
        <taxon>Spermatophyta</taxon>
        <taxon>Magnoliopsida</taxon>
        <taxon>eudicotyledons</taxon>
        <taxon>Gunneridae</taxon>
        <taxon>Pentapetalae</taxon>
        <taxon>asterids</taxon>
        <taxon>lamiids</taxon>
        <taxon>Solanales</taxon>
        <taxon>Convolvulaceae</taxon>
        <taxon>Cuscuteae</taxon>
        <taxon>Cuscuta</taxon>
        <taxon>Cuscuta subgen. Grammica</taxon>
        <taxon>Cuscuta sect. Cleistogrammica</taxon>
    </lineage>
</organism>
<feature type="region of interest" description="Disordered" evidence="4">
    <location>
        <begin position="150"/>
        <end position="187"/>
    </location>
</feature>
<dbReference type="Pfam" id="PF22936">
    <property type="entry name" value="Pol_BBD"/>
    <property type="match status" value="1"/>
</dbReference>
<feature type="region of interest" description="Disordered" evidence="4">
    <location>
        <begin position="484"/>
        <end position="540"/>
    </location>
</feature>
<evidence type="ECO:0008006" key="9">
    <source>
        <dbReference type="Google" id="ProtNLM"/>
    </source>
</evidence>
<feature type="compositionally biased region" description="Polar residues" evidence="4">
    <location>
        <begin position="2289"/>
        <end position="2298"/>
    </location>
</feature>
<dbReference type="Pfam" id="PF00078">
    <property type="entry name" value="RVT_1"/>
    <property type="match status" value="1"/>
</dbReference>
<dbReference type="GO" id="GO:0003676">
    <property type="term" value="F:nucleic acid binding"/>
    <property type="evidence" value="ECO:0007669"/>
    <property type="project" value="InterPro"/>
</dbReference>
<dbReference type="SUPFAM" id="SSF56672">
    <property type="entry name" value="DNA/RNA polymerases"/>
    <property type="match status" value="1"/>
</dbReference>
<reference evidence="7 8" key="1">
    <citation type="submission" date="2018-04" db="EMBL/GenBank/DDBJ databases">
        <authorList>
            <person name="Vogel A."/>
        </authorList>
    </citation>
    <scope>NUCLEOTIDE SEQUENCE [LARGE SCALE GENOMIC DNA]</scope>
</reference>